<dbReference type="InterPro" id="IPR036397">
    <property type="entry name" value="RNaseH_sf"/>
</dbReference>
<dbReference type="PANTHER" id="PTHR37984">
    <property type="entry name" value="PROTEIN CBG26694"/>
    <property type="match status" value="1"/>
</dbReference>
<organism evidence="8 9">
    <name type="scientific">Austropuccinia psidii MF-1</name>
    <dbReference type="NCBI Taxonomy" id="1389203"/>
    <lineage>
        <taxon>Eukaryota</taxon>
        <taxon>Fungi</taxon>
        <taxon>Dikarya</taxon>
        <taxon>Basidiomycota</taxon>
        <taxon>Pucciniomycotina</taxon>
        <taxon>Pucciniomycetes</taxon>
        <taxon>Pucciniales</taxon>
        <taxon>Sphaerophragmiaceae</taxon>
        <taxon>Austropuccinia</taxon>
    </lineage>
</organism>
<accession>A0A9Q3H5P9</accession>
<protein>
    <recommendedName>
        <fullName evidence="7">Reverse transcriptase RNase H-like domain-containing protein</fullName>
    </recommendedName>
</protein>
<name>A0A9Q3H5P9_9BASI</name>
<dbReference type="PANTHER" id="PTHR37984:SF5">
    <property type="entry name" value="PROTEIN NYNRIN-LIKE"/>
    <property type="match status" value="1"/>
</dbReference>
<dbReference type="SUPFAM" id="SSF53098">
    <property type="entry name" value="Ribonuclease H-like"/>
    <property type="match status" value="1"/>
</dbReference>
<dbReference type="GO" id="GO:0003964">
    <property type="term" value="F:RNA-directed DNA polymerase activity"/>
    <property type="evidence" value="ECO:0007669"/>
    <property type="project" value="UniProtKB-KW"/>
</dbReference>
<keyword evidence="9" id="KW-1185">Reference proteome</keyword>
<reference evidence="8" key="1">
    <citation type="submission" date="2021-03" db="EMBL/GenBank/DDBJ databases">
        <title>Draft genome sequence of rust myrtle Austropuccinia psidii MF-1, a brazilian biotype.</title>
        <authorList>
            <person name="Quecine M.C."/>
            <person name="Pachon D.M.R."/>
            <person name="Bonatelli M.L."/>
            <person name="Correr F.H."/>
            <person name="Franceschini L.M."/>
            <person name="Leite T.F."/>
            <person name="Margarido G.R.A."/>
            <person name="Almeida C.A."/>
            <person name="Ferrarezi J.A."/>
            <person name="Labate C.A."/>
        </authorList>
    </citation>
    <scope>NUCLEOTIDE SEQUENCE</scope>
    <source>
        <strain evidence="8">MF-1</strain>
    </source>
</reference>
<keyword evidence="2" id="KW-0548">Nucleotidyltransferase</keyword>
<evidence type="ECO:0000256" key="6">
    <source>
        <dbReference type="ARBA" id="ARBA00022918"/>
    </source>
</evidence>
<dbReference type="InterPro" id="IPR012337">
    <property type="entry name" value="RNaseH-like_sf"/>
</dbReference>
<keyword evidence="1" id="KW-0808">Transferase</keyword>
<dbReference type="Proteomes" id="UP000765509">
    <property type="component" value="Unassembled WGS sequence"/>
</dbReference>
<gene>
    <name evidence="8" type="ORF">O181_031802</name>
</gene>
<comment type="caution">
    <text evidence="8">The sequence shown here is derived from an EMBL/GenBank/DDBJ whole genome shotgun (WGS) entry which is preliminary data.</text>
</comment>
<keyword evidence="3" id="KW-0540">Nuclease</keyword>
<evidence type="ECO:0000256" key="2">
    <source>
        <dbReference type="ARBA" id="ARBA00022695"/>
    </source>
</evidence>
<keyword evidence="4" id="KW-0255">Endonuclease</keyword>
<dbReference type="InterPro" id="IPR041373">
    <property type="entry name" value="RT_RNaseH"/>
</dbReference>
<dbReference type="InterPro" id="IPR050951">
    <property type="entry name" value="Retrovirus_Pol_polyprotein"/>
</dbReference>
<evidence type="ECO:0000256" key="5">
    <source>
        <dbReference type="ARBA" id="ARBA00022801"/>
    </source>
</evidence>
<keyword evidence="5" id="KW-0378">Hydrolase</keyword>
<dbReference type="Gene3D" id="3.30.420.10">
    <property type="entry name" value="Ribonuclease H-like superfamily/Ribonuclease H"/>
    <property type="match status" value="1"/>
</dbReference>
<evidence type="ECO:0000256" key="4">
    <source>
        <dbReference type="ARBA" id="ARBA00022759"/>
    </source>
</evidence>
<evidence type="ECO:0000313" key="9">
    <source>
        <dbReference type="Proteomes" id="UP000765509"/>
    </source>
</evidence>
<evidence type="ECO:0000313" key="8">
    <source>
        <dbReference type="EMBL" id="MBW0492087.1"/>
    </source>
</evidence>
<keyword evidence="6" id="KW-0695">RNA-directed DNA polymerase</keyword>
<evidence type="ECO:0000256" key="1">
    <source>
        <dbReference type="ARBA" id="ARBA00022679"/>
    </source>
</evidence>
<dbReference type="EMBL" id="AVOT02011429">
    <property type="protein sequence ID" value="MBW0492087.1"/>
    <property type="molecule type" value="Genomic_DNA"/>
</dbReference>
<evidence type="ECO:0000256" key="3">
    <source>
        <dbReference type="ARBA" id="ARBA00022722"/>
    </source>
</evidence>
<feature type="domain" description="Reverse transcriptase RNase H-like" evidence="7">
    <location>
        <begin position="10"/>
        <end position="66"/>
    </location>
</feature>
<dbReference type="GO" id="GO:0004519">
    <property type="term" value="F:endonuclease activity"/>
    <property type="evidence" value="ECO:0007669"/>
    <property type="project" value="UniProtKB-KW"/>
</dbReference>
<evidence type="ECO:0000259" key="7">
    <source>
        <dbReference type="Pfam" id="PF17917"/>
    </source>
</evidence>
<proteinExistence type="predicted"/>
<dbReference type="Pfam" id="PF17917">
    <property type="entry name" value="RT_RNaseH"/>
    <property type="match status" value="1"/>
</dbReference>
<dbReference type="AlphaFoldDB" id="A0A9Q3H5P9"/>
<dbReference type="GO" id="GO:0016787">
    <property type="term" value="F:hydrolase activity"/>
    <property type="evidence" value="ECO:0007669"/>
    <property type="project" value="UniProtKB-KW"/>
</dbReference>
<sequence length="162" mass="18788">MWRRIRCCTTLAQIINDKLVEGPICLISRNIKQKEARYGASQMECLSLAWTLERLHHYLDGTVFDLWNRFISHTVLFQNIISDRDTKFTSSLLKSLHECFGTQLSFSTAYQPQTDGLEQRIIHTLEEIIRIFCTYGLEFKDSDGFNHDCCTLIPALELAYST</sequence>
<dbReference type="GO" id="GO:0003676">
    <property type="term" value="F:nucleic acid binding"/>
    <property type="evidence" value="ECO:0007669"/>
    <property type="project" value="InterPro"/>
</dbReference>